<dbReference type="OrthoDB" id="9762169at2"/>
<comment type="caution">
    <text evidence="11">The sequence shown here is derived from an EMBL/GenBank/DDBJ whole genome shotgun (WGS) entry which is preliminary data.</text>
</comment>
<dbReference type="PROSITE" id="PS00107">
    <property type="entry name" value="PROTEIN_KINASE_ATP"/>
    <property type="match status" value="1"/>
</dbReference>
<keyword evidence="9" id="KW-0812">Transmembrane</keyword>
<keyword evidence="3" id="KW-0808">Transferase</keyword>
<name>A0A7J5AZ91_9MICO</name>
<proteinExistence type="predicted"/>
<evidence type="ECO:0000256" key="9">
    <source>
        <dbReference type="SAM" id="Phobius"/>
    </source>
</evidence>
<sequence>MTVAGQRRTPAEPPEIPGYLYRKHLGSGGFSDVFLYEQQFPRRLVAVKVLLGGDDLGETSRQAFIGEANLMAQMSSHPYIVTIFQADVAGDGRPYFVMEFASGLSLSERYKRERIPVEEVLRTGVRISSAVATAHAVGILHRDVKPANILTNDFGWPALTDFGISSAVDDELADAGDLVESAPAGGGGLSVPWSPPEMFEDEPKPDVRSEVFSLGATVYSLVAGHTPFERPGQKNSTLDLISRIERGSISPIDRGDVPRSLVSVLHKAMARNPAHRYQSAVEFAYALQRVELELNYAPTAIDVPNMTISAPIATGGGDADATSLRPVSLVNAQVHEGARASKAELTSARAVVRVAAQQSPGGFAARYETASGPRTGRKPRGVEHAGAQASDDSGPTTARRITTPGHASAGPTPIAPSFGGASGSQQLGDARGEATMAAELAGVSEANAAASRRRPSRNTLVGLIAGGLVVVIGVAAAIAWMLTPGDEQIGRATATPVSIDAGGFPPVLVAPVAVRSPDGAVTFSWSNPDPQPGDVYYWTAGENGKDGATTSETWVVIPGVPEGAQSCIEVEVRRGGKVSPEPLDVCYPQ</sequence>
<reference evidence="11 12" key="1">
    <citation type="submission" date="2019-09" db="EMBL/GenBank/DDBJ databases">
        <title>Phylogeny of genus Pseudoclavibacter and closely related genus.</title>
        <authorList>
            <person name="Li Y."/>
        </authorList>
    </citation>
    <scope>NUCLEOTIDE SEQUENCE [LARGE SCALE GENOMIC DNA]</scope>
    <source>
        <strain evidence="11 12">THG-MD12</strain>
    </source>
</reference>
<feature type="region of interest" description="Disordered" evidence="8">
    <location>
        <begin position="363"/>
        <end position="431"/>
    </location>
</feature>
<dbReference type="EC" id="2.7.11.1" evidence="1"/>
<keyword evidence="5 11" id="KW-0418">Kinase</keyword>
<dbReference type="InterPro" id="IPR008271">
    <property type="entry name" value="Ser/Thr_kinase_AS"/>
</dbReference>
<keyword evidence="9" id="KW-1133">Transmembrane helix</keyword>
<feature type="compositionally biased region" description="Polar residues" evidence="8">
    <location>
        <begin position="390"/>
        <end position="400"/>
    </location>
</feature>
<dbReference type="AlphaFoldDB" id="A0A7J5AZ91"/>
<dbReference type="Pfam" id="PF00069">
    <property type="entry name" value="Pkinase"/>
    <property type="match status" value="1"/>
</dbReference>
<dbReference type="Gene3D" id="1.10.510.10">
    <property type="entry name" value="Transferase(Phosphotransferase) domain 1"/>
    <property type="match status" value="1"/>
</dbReference>
<feature type="domain" description="Protein kinase" evidence="10">
    <location>
        <begin position="19"/>
        <end position="288"/>
    </location>
</feature>
<accession>A0A7J5AZ91</accession>
<dbReference type="SMART" id="SM00220">
    <property type="entry name" value="S_TKc"/>
    <property type="match status" value="1"/>
</dbReference>
<dbReference type="PANTHER" id="PTHR43289">
    <property type="entry name" value="MITOGEN-ACTIVATED PROTEIN KINASE KINASE KINASE 20-RELATED"/>
    <property type="match status" value="1"/>
</dbReference>
<evidence type="ECO:0000313" key="12">
    <source>
        <dbReference type="Proteomes" id="UP000490386"/>
    </source>
</evidence>
<protein>
    <recommendedName>
        <fullName evidence="1">non-specific serine/threonine protein kinase</fullName>
        <ecNumber evidence="1">2.7.11.1</ecNumber>
    </recommendedName>
</protein>
<evidence type="ECO:0000256" key="4">
    <source>
        <dbReference type="ARBA" id="ARBA00022741"/>
    </source>
</evidence>
<dbReference type="InterPro" id="IPR000719">
    <property type="entry name" value="Prot_kinase_dom"/>
</dbReference>
<dbReference type="InterPro" id="IPR011009">
    <property type="entry name" value="Kinase-like_dom_sf"/>
</dbReference>
<keyword evidence="6 7" id="KW-0067">ATP-binding</keyword>
<evidence type="ECO:0000256" key="8">
    <source>
        <dbReference type="SAM" id="MobiDB-lite"/>
    </source>
</evidence>
<dbReference type="EMBL" id="WBJX01000005">
    <property type="protein sequence ID" value="KAB1636874.1"/>
    <property type="molecule type" value="Genomic_DNA"/>
</dbReference>
<evidence type="ECO:0000259" key="10">
    <source>
        <dbReference type="PROSITE" id="PS50011"/>
    </source>
</evidence>
<evidence type="ECO:0000313" key="11">
    <source>
        <dbReference type="EMBL" id="KAB1636874.1"/>
    </source>
</evidence>
<evidence type="ECO:0000256" key="5">
    <source>
        <dbReference type="ARBA" id="ARBA00022777"/>
    </source>
</evidence>
<evidence type="ECO:0000256" key="1">
    <source>
        <dbReference type="ARBA" id="ARBA00012513"/>
    </source>
</evidence>
<feature type="transmembrane region" description="Helical" evidence="9">
    <location>
        <begin position="460"/>
        <end position="482"/>
    </location>
</feature>
<gene>
    <name evidence="11" type="ORF">F8O03_15055</name>
</gene>
<dbReference type="CDD" id="cd14014">
    <property type="entry name" value="STKc_PknB_like"/>
    <property type="match status" value="1"/>
</dbReference>
<keyword evidence="9" id="KW-0472">Membrane</keyword>
<evidence type="ECO:0000256" key="3">
    <source>
        <dbReference type="ARBA" id="ARBA00022679"/>
    </source>
</evidence>
<dbReference type="Proteomes" id="UP000490386">
    <property type="component" value="Unassembled WGS sequence"/>
</dbReference>
<keyword evidence="12" id="KW-1185">Reference proteome</keyword>
<dbReference type="GO" id="GO:0005524">
    <property type="term" value="F:ATP binding"/>
    <property type="evidence" value="ECO:0007669"/>
    <property type="project" value="UniProtKB-UniRule"/>
</dbReference>
<keyword evidence="4 7" id="KW-0547">Nucleotide-binding</keyword>
<keyword evidence="2 11" id="KW-0723">Serine/threonine-protein kinase</keyword>
<evidence type="ECO:0000256" key="6">
    <source>
        <dbReference type="ARBA" id="ARBA00022840"/>
    </source>
</evidence>
<organism evidence="11 12">
    <name type="scientific">Pseudoclavibacter terrae</name>
    <dbReference type="NCBI Taxonomy" id="1530195"/>
    <lineage>
        <taxon>Bacteria</taxon>
        <taxon>Bacillati</taxon>
        <taxon>Actinomycetota</taxon>
        <taxon>Actinomycetes</taxon>
        <taxon>Micrococcales</taxon>
        <taxon>Microbacteriaceae</taxon>
        <taxon>Pseudoclavibacter</taxon>
    </lineage>
</organism>
<dbReference type="PROSITE" id="PS50011">
    <property type="entry name" value="PROTEIN_KINASE_DOM"/>
    <property type="match status" value="1"/>
</dbReference>
<evidence type="ECO:0000256" key="2">
    <source>
        <dbReference type="ARBA" id="ARBA00022527"/>
    </source>
</evidence>
<dbReference type="GO" id="GO:0004674">
    <property type="term" value="F:protein serine/threonine kinase activity"/>
    <property type="evidence" value="ECO:0007669"/>
    <property type="project" value="UniProtKB-KW"/>
</dbReference>
<dbReference type="SUPFAM" id="SSF56112">
    <property type="entry name" value="Protein kinase-like (PK-like)"/>
    <property type="match status" value="1"/>
</dbReference>
<feature type="binding site" evidence="7">
    <location>
        <position position="48"/>
    </location>
    <ligand>
        <name>ATP</name>
        <dbReference type="ChEBI" id="CHEBI:30616"/>
    </ligand>
</feature>
<dbReference type="PANTHER" id="PTHR43289:SF6">
    <property type="entry name" value="SERINE_THREONINE-PROTEIN KINASE NEKL-3"/>
    <property type="match status" value="1"/>
</dbReference>
<evidence type="ECO:0000256" key="7">
    <source>
        <dbReference type="PROSITE-ProRule" id="PRU10141"/>
    </source>
</evidence>
<dbReference type="PROSITE" id="PS00108">
    <property type="entry name" value="PROTEIN_KINASE_ST"/>
    <property type="match status" value="1"/>
</dbReference>
<dbReference type="InterPro" id="IPR017441">
    <property type="entry name" value="Protein_kinase_ATP_BS"/>
</dbReference>